<dbReference type="Gene3D" id="2.115.10.20">
    <property type="entry name" value="Glycosyl hydrolase domain, family 43"/>
    <property type="match status" value="1"/>
</dbReference>
<dbReference type="EC" id="3.2.1.26" evidence="2"/>
<dbReference type="SUPFAM" id="SSF49899">
    <property type="entry name" value="Concanavalin A-like lectins/glucanases"/>
    <property type="match status" value="2"/>
</dbReference>
<evidence type="ECO:0000256" key="6">
    <source>
        <dbReference type="ARBA" id="ARBA00023295"/>
    </source>
</evidence>
<keyword evidence="3" id="KW-0732">Signal</keyword>
<evidence type="ECO:0000256" key="1">
    <source>
        <dbReference type="ARBA" id="ARBA00009902"/>
    </source>
</evidence>
<dbReference type="Pfam" id="PF08244">
    <property type="entry name" value="Glyco_hydro_32C"/>
    <property type="match status" value="1"/>
</dbReference>
<evidence type="ECO:0000313" key="9">
    <source>
        <dbReference type="Proteomes" id="UP000001903"/>
    </source>
</evidence>
<keyword evidence="9" id="KW-1185">Reference proteome</keyword>
<evidence type="ECO:0000256" key="4">
    <source>
        <dbReference type="ARBA" id="ARBA00022801"/>
    </source>
</evidence>
<keyword evidence="4 8" id="KW-0378">Hydrolase</keyword>
<dbReference type="PANTHER" id="PTHR43101:SF1">
    <property type="entry name" value="BETA-FRUCTOSIDASE"/>
    <property type="match status" value="1"/>
</dbReference>
<dbReference type="Gene3D" id="2.60.120.200">
    <property type="match status" value="1"/>
</dbReference>
<evidence type="ECO:0000259" key="7">
    <source>
        <dbReference type="SMART" id="SM00560"/>
    </source>
</evidence>
<gene>
    <name evidence="8" type="ordered locus">Htur_4088</name>
</gene>
<dbReference type="CAZy" id="GH32">
    <property type="family name" value="Glycoside Hydrolase Family 32"/>
</dbReference>
<evidence type="ECO:0000313" key="8">
    <source>
        <dbReference type="EMBL" id="ADB62922.1"/>
    </source>
</evidence>
<protein>
    <recommendedName>
        <fullName evidence="2">beta-fructofuranosidase</fullName>
        <ecNumber evidence="2">3.2.1.26</ecNumber>
    </recommendedName>
</protein>
<sequence length="754" mass="84840">MTDRDDSDDCRVVAYWPFDESEGSSAEEVVSGRRDAIEHAFADARFKSDSDPRWIDGVTGSGLLFDGYSTQIEHDRQILDGETTRLTVEAWIAPRAFEGQSSERLSPIISNHSVDDNRGFEFGLDGHGRCSFQVGLGDTWVAVQTESPLPKYSWSHVAAVFEGDDGTLRLYVDAACTAVERVPEGSVIFPADVPVLIGKNNRTERVDDTFALHNFAGAIDELKIYDCAFTASDVPERYETPCHDEHPSMNYETIALDPSRYRGDRHRPQYHPIPPGHWMNEPHAPLYHDGQYHLFYQHNPSGPYWGNIHWGHWVSDDLVHWRHLKPALAPERDGLAPDGIWSGGSTHDADGDPVLLFTAGEIDRTPDQRVVAASPVDPDDPELTSWRQDDESAIERPHSIGLRDNDFRDPFVWRENGTWYCLVGSGFATGGGAALVYESESLAEWVFRGCLHRTDHDEYPELGLVWELPVLLPIGEDETDAEKYAFIVSPIEGAAEVEVYYWLGEWDPDACRFVPDHEDPRRIDYGGFHFTGPHGIVDPETGRSLLFTIAQDDRRPRDHYDAGWAHNGGLPVHLFLRDDGRLGIEPIEELRSLRAERLAEIRNAQVSNANDELDGVGGTAVEIRATMASDGAEKYGLKVRANPDGSEETLIYYDERTERIVVHREHSTRNAETRATVSERSSLVHRGEVNRDGEDLELRVYLDGSMLEVYVNSLKSVTTRLYPEDERSTGIEAWADGDVTVQRLDVWELDSAYE</sequence>
<dbReference type="OrthoDB" id="382715at2157"/>
<evidence type="ECO:0000256" key="3">
    <source>
        <dbReference type="ARBA" id="ARBA00022729"/>
    </source>
</evidence>
<dbReference type="InterPro" id="IPR051214">
    <property type="entry name" value="GH32_Enzymes"/>
</dbReference>
<feature type="domain" description="LamG-like jellyroll fold" evidence="7">
    <location>
        <begin position="84"/>
        <end position="232"/>
    </location>
</feature>
<dbReference type="InterPro" id="IPR013148">
    <property type="entry name" value="Glyco_hydro_32_N"/>
</dbReference>
<dbReference type="Proteomes" id="UP000001903">
    <property type="component" value="Plasmid pHTUR01"/>
</dbReference>
<dbReference type="Pfam" id="PF13385">
    <property type="entry name" value="Laminin_G_3"/>
    <property type="match status" value="1"/>
</dbReference>
<evidence type="ECO:0000256" key="2">
    <source>
        <dbReference type="ARBA" id="ARBA00012758"/>
    </source>
</evidence>
<keyword evidence="8" id="KW-0614">Plasmid</keyword>
<name>D2S0M5_HALTV</name>
<dbReference type="PANTHER" id="PTHR43101">
    <property type="entry name" value="BETA-FRUCTOSIDASE"/>
    <property type="match status" value="1"/>
</dbReference>
<dbReference type="SUPFAM" id="SSF75005">
    <property type="entry name" value="Arabinanase/levansucrase/invertase"/>
    <property type="match status" value="1"/>
</dbReference>
<dbReference type="KEGG" id="htu:Htur_4088"/>
<dbReference type="AlphaFoldDB" id="D2S0M5"/>
<dbReference type="Gene3D" id="2.60.120.560">
    <property type="entry name" value="Exo-inulinase, domain 1"/>
    <property type="match status" value="1"/>
</dbReference>
<geneLocation type="plasmid" evidence="8 9">
    <name>pHTUR01</name>
</geneLocation>
<dbReference type="EMBL" id="CP001861">
    <property type="protein sequence ID" value="ADB62922.1"/>
    <property type="molecule type" value="Genomic_DNA"/>
</dbReference>
<dbReference type="GO" id="GO:0004564">
    <property type="term" value="F:beta-fructofuranosidase activity"/>
    <property type="evidence" value="ECO:0007669"/>
    <property type="project" value="UniProtKB-EC"/>
</dbReference>
<dbReference type="HOGENOM" id="CLU_001528_7_0_2"/>
<dbReference type="InterPro" id="IPR023296">
    <property type="entry name" value="Glyco_hydro_beta-prop_sf"/>
</dbReference>
<keyword evidence="6" id="KW-0326">Glycosidase</keyword>
<dbReference type="GeneID" id="8744716"/>
<proteinExistence type="inferred from homology"/>
<dbReference type="SMART" id="SM00640">
    <property type="entry name" value="Glyco_32"/>
    <property type="match status" value="1"/>
</dbReference>
<dbReference type="InterPro" id="IPR013320">
    <property type="entry name" value="ConA-like_dom_sf"/>
</dbReference>
<keyword evidence="5" id="KW-1015">Disulfide bond</keyword>
<dbReference type="SMART" id="SM00560">
    <property type="entry name" value="LamGL"/>
    <property type="match status" value="1"/>
</dbReference>
<accession>D2S0M5</accession>
<organism evidence="8 9">
    <name type="scientific">Haloterrigena turkmenica (strain ATCC 51198 / DSM 5511 / JCM 9101 / NCIMB 13204 / VKM B-1734 / 4k)</name>
    <name type="common">Halococcus turkmenicus</name>
    <dbReference type="NCBI Taxonomy" id="543526"/>
    <lineage>
        <taxon>Archaea</taxon>
        <taxon>Methanobacteriati</taxon>
        <taxon>Methanobacteriota</taxon>
        <taxon>Stenosarchaea group</taxon>
        <taxon>Halobacteria</taxon>
        <taxon>Halobacteriales</taxon>
        <taxon>Natrialbaceae</taxon>
        <taxon>Haloterrigena</taxon>
    </lineage>
</organism>
<dbReference type="CDD" id="cd08996">
    <property type="entry name" value="GH32_FFase"/>
    <property type="match status" value="1"/>
</dbReference>
<dbReference type="InterPro" id="IPR001362">
    <property type="entry name" value="Glyco_hydro_32"/>
</dbReference>
<dbReference type="Pfam" id="PF00251">
    <property type="entry name" value="Glyco_hydro_32N"/>
    <property type="match status" value="1"/>
</dbReference>
<evidence type="ECO:0000256" key="5">
    <source>
        <dbReference type="ARBA" id="ARBA00023157"/>
    </source>
</evidence>
<dbReference type="InterPro" id="IPR006558">
    <property type="entry name" value="LamG-like"/>
</dbReference>
<dbReference type="RefSeq" id="WP_012945166.1">
    <property type="nucleotide sequence ID" value="NC_013744.1"/>
</dbReference>
<dbReference type="InterPro" id="IPR013189">
    <property type="entry name" value="Glyco_hydro_32_C"/>
</dbReference>
<comment type="similarity">
    <text evidence="1">Belongs to the glycosyl hydrolase 32 family.</text>
</comment>
<reference evidence="8 9" key="1">
    <citation type="journal article" date="2010" name="Stand. Genomic Sci.">
        <title>Complete genome sequence of Haloterrigena turkmenica type strain (4k).</title>
        <authorList>
            <person name="Saunders E."/>
            <person name="Tindall B.J."/>
            <person name="Fahnrich R."/>
            <person name="Lapidus A."/>
            <person name="Copeland A."/>
            <person name="Del Rio T.G."/>
            <person name="Lucas S."/>
            <person name="Chen F."/>
            <person name="Tice H."/>
            <person name="Cheng J.F."/>
            <person name="Han C."/>
            <person name="Detter J.C."/>
            <person name="Bruce D."/>
            <person name="Goodwin L."/>
            <person name="Chain P."/>
            <person name="Pitluck S."/>
            <person name="Pati A."/>
            <person name="Ivanova N."/>
            <person name="Mavromatis K."/>
            <person name="Chen A."/>
            <person name="Palaniappan K."/>
            <person name="Land M."/>
            <person name="Hauser L."/>
            <person name="Chang Y.J."/>
            <person name="Jeffries C.D."/>
            <person name="Brettin T."/>
            <person name="Rohde M."/>
            <person name="Goker M."/>
            <person name="Bristow J."/>
            <person name="Eisen J.A."/>
            <person name="Markowitz V."/>
            <person name="Hugenholtz P."/>
            <person name="Klenk H.P."/>
            <person name="Kyrpides N.C."/>
        </authorList>
    </citation>
    <scope>NUCLEOTIDE SEQUENCE [LARGE SCALE GENOMIC DNA]</scope>
    <source>
        <strain evidence="9">ATCC 51198 / DSM 5511 / JCM 9101 / NCIMB 13204 / VKM B-1734 / 4k</strain>
    </source>
</reference>
<dbReference type="GO" id="GO:0005975">
    <property type="term" value="P:carbohydrate metabolic process"/>
    <property type="evidence" value="ECO:0007669"/>
    <property type="project" value="InterPro"/>
</dbReference>